<feature type="chain" id="PRO_5028852033" evidence="1">
    <location>
        <begin position="20"/>
        <end position="193"/>
    </location>
</feature>
<evidence type="ECO:0000256" key="1">
    <source>
        <dbReference type="SAM" id="SignalP"/>
    </source>
</evidence>
<evidence type="ECO:0000313" key="3">
    <source>
        <dbReference type="Proteomes" id="UP000516305"/>
    </source>
</evidence>
<keyword evidence="1" id="KW-0732">Signal</keyword>
<sequence>MNKISIVLFLILISMGCQSESKESDEAIKKGLDIMALGEEPDYRKAQEYFAEAVLLNPENITAYLWKADAEIKMGNFDQCFKTAQMALTKVDSKHAHRPYFLLFAGLSAQMLGENGDPFMEEAVVYYNKRLEEDIRDLDAIMNKAYTLCYLRRKEEALVFLNTLSVNQEDQASIKQIIESMQNFNADEVLKIK</sequence>
<accession>A0A7H0VD45</accession>
<dbReference type="EMBL" id="CP060139">
    <property type="protein sequence ID" value="QNR23643.1"/>
    <property type="molecule type" value="Genomic_DNA"/>
</dbReference>
<dbReference type="Proteomes" id="UP000516305">
    <property type="component" value="Chromosome"/>
</dbReference>
<dbReference type="AlphaFoldDB" id="A0A7H0VD45"/>
<reference evidence="2 3" key="1">
    <citation type="submission" date="2020-08" db="EMBL/GenBank/DDBJ databases">
        <title>Croceimicrobium hydrocarbonivorans gen. nov., sp. nov., a novel marine bacterium isolated from a bacterial consortium that degrades polyethylene terephthalate.</title>
        <authorList>
            <person name="Liu R."/>
        </authorList>
    </citation>
    <scope>NUCLEOTIDE SEQUENCE [LARGE SCALE GENOMIC DNA]</scope>
    <source>
        <strain evidence="2 3">A20-9</strain>
    </source>
</reference>
<organism evidence="2 3">
    <name type="scientific">Croceimicrobium hydrocarbonivorans</name>
    <dbReference type="NCBI Taxonomy" id="2761580"/>
    <lineage>
        <taxon>Bacteria</taxon>
        <taxon>Pseudomonadati</taxon>
        <taxon>Bacteroidota</taxon>
        <taxon>Flavobacteriia</taxon>
        <taxon>Flavobacteriales</taxon>
        <taxon>Owenweeksiaceae</taxon>
        <taxon>Croceimicrobium</taxon>
    </lineage>
</organism>
<name>A0A7H0VD45_9FLAO</name>
<feature type="signal peptide" evidence="1">
    <location>
        <begin position="1"/>
        <end position="19"/>
    </location>
</feature>
<proteinExistence type="predicted"/>
<dbReference type="Pfam" id="PF14559">
    <property type="entry name" value="TPR_19"/>
    <property type="match status" value="1"/>
</dbReference>
<keyword evidence="3" id="KW-1185">Reference proteome</keyword>
<gene>
    <name evidence="2" type="ORF">H4K34_14855</name>
</gene>
<dbReference type="InterPro" id="IPR011990">
    <property type="entry name" value="TPR-like_helical_dom_sf"/>
</dbReference>
<protein>
    <submittedName>
        <fullName evidence="2">Tetratricopeptide repeat protein</fullName>
    </submittedName>
</protein>
<dbReference type="Gene3D" id="1.25.40.10">
    <property type="entry name" value="Tetratricopeptide repeat domain"/>
    <property type="match status" value="1"/>
</dbReference>
<evidence type="ECO:0000313" key="2">
    <source>
        <dbReference type="EMBL" id="QNR23643.1"/>
    </source>
</evidence>
<dbReference type="SUPFAM" id="SSF48452">
    <property type="entry name" value="TPR-like"/>
    <property type="match status" value="1"/>
</dbReference>
<dbReference type="RefSeq" id="WP_210758177.1">
    <property type="nucleotide sequence ID" value="NZ_CP060139.1"/>
</dbReference>
<dbReference type="PROSITE" id="PS51257">
    <property type="entry name" value="PROKAR_LIPOPROTEIN"/>
    <property type="match status" value="1"/>
</dbReference>
<dbReference type="KEGG" id="chyd:H4K34_14855"/>